<dbReference type="RefSeq" id="WP_013583946.1">
    <property type="nucleotide sequence ID" value="NC_015125.1"/>
</dbReference>
<dbReference type="EMBL" id="AP012052">
    <property type="protein sequence ID" value="BAJ73819.1"/>
    <property type="molecule type" value="Genomic_DNA"/>
</dbReference>
<dbReference type="STRING" id="979556.MTES_0855"/>
<organism evidence="2 3">
    <name type="scientific">Microbacterium testaceum (strain StLB037)</name>
    <dbReference type="NCBI Taxonomy" id="979556"/>
    <lineage>
        <taxon>Bacteria</taxon>
        <taxon>Bacillati</taxon>
        <taxon>Actinomycetota</taxon>
        <taxon>Actinomycetes</taxon>
        <taxon>Micrococcales</taxon>
        <taxon>Microbacteriaceae</taxon>
        <taxon>Microbacterium</taxon>
    </lineage>
</organism>
<proteinExistence type="predicted"/>
<keyword evidence="1" id="KW-0812">Transmembrane</keyword>
<reference key="2">
    <citation type="submission" date="2011-02" db="EMBL/GenBank/DDBJ databases">
        <title>Genome sequence of Microbacterium testaceum StLB037.</title>
        <authorList>
            <person name="Morohoshi T."/>
            <person name="Wang W.Z."/>
            <person name="Someya N."/>
            <person name="Ikeda T."/>
        </authorList>
    </citation>
    <scope>NUCLEOTIDE SEQUENCE</scope>
    <source>
        <strain>StLB037</strain>
    </source>
</reference>
<feature type="transmembrane region" description="Helical" evidence="1">
    <location>
        <begin position="33"/>
        <end position="53"/>
    </location>
</feature>
<evidence type="ECO:0000313" key="3">
    <source>
        <dbReference type="Proteomes" id="UP000008975"/>
    </source>
</evidence>
<dbReference type="GO" id="GO:0016787">
    <property type="term" value="F:hydrolase activity"/>
    <property type="evidence" value="ECO:0007669"/>
    <property type="project" value="UniProtKB-KW"/>
</dbReference>
<reference evidence="2 3" key="1">
    <citation type="journal article" date="2011" name="J. Bacteriol.">
        <title>Genome sequence of Microbacterium testaceum StLB037, an N-acylhomoserine lactone-degrading bacterium isolated from potato leaves.</title>
        <authorList>
            <person name="Morohoshi T."/>
            <person name="Wang W.-Z."/>
            <person name="Someya N."/>
            <person name="Ikeda T."/>
        </authorList>
    </citation>
    <scope>NUCLEOTIDE SEQUENCE [LARGE SCALE GENOMIC DNA]</scope>
    <source>
        <strain evidence="2 3">StLB037</strain>
    </source>
</reference>
<dbReference type="KEGG" id="mts:MTES_0855"/>
<keyword evidence="2" id="KW-0378">Hydrolase</keyword>
<dbReference type="HOGENOM" id="CLU_2717913_0_0_11"/>
<name>E8NEF3_MICTS</name>
<accession>E8NEF3</accession>
<evidence type="ECO:0000313" key="2">
    <source>
        <dbReference type="EMBL" id="BAJ73819.1"/>
    </source>
</evidence>
<dbReference type="Proteomes" id="UP000008975">
    <property type="component" value="Chromosome"/>
</dbReference>
<keyword evidence="1" id="KW-0472">Membrane</keyword>
<feature type="transmembrane region" description="Helical" evidence="1">
    <location>
        <begin position="5"/>
        <end position="27"/>
    </location>
</feature>
<keyword evidence="1" id="KW-1133">Transmembrane helix</keyword>
<gene>
    <name evidence="2" type="ordered locus">MTES_0855</name>
</gene>
<evidence type="ECO:0000256" key="1">
    <source>
        <dbReference type="SAM" id="Phobius"/>
    </source>
</evidence>
<protein>
    <submittedName>
        <fullName evidence="2">Predicted hydrolase of the alpha/beta-hydrolase fold</fullName>
    </submittedName>
</protein>
<dbReference type="AlphaFoldDB" id="E8NEF3"/>
<sequence length="72" mass="8266">MNRRLLWRILVWVAPVAALLVVLAVLRGAGVPLTFPGVLLTLVLLVVARFVAVRARRRSDRRRADRRRADRR</sequence>